<dbReference type="SMART" id="SM01003">
    <property type="entry name" value="AlaDh_PNT_N"/>
    <property type="match status" value="1"/>
</dbReference>
<proteinExistence type="inferred from homology"/>
<dbReference type="EC" id="1.4.1.1" evidence="2 5"/>
<dbReference type="SUPFAM" id="SSF52283">
    <property type="entry name" value="Formate/glycerate dehydrogenase catalytic domain-like"/>
    <property type="match status" value="1"/>
</dbReference>
<comment type="caution">
    <text evidence="8">The sequence shown here is derived from an EMBL/GenBank/DDBJ whole genome shotgun (WGS) entry which is preliminary data.</text>
</comment>
<reference evidence="8" key="1">
    <citation type="submission" date="2022-03" db="EMBL/GenBank/DDBJ databases">
        <title>Identification of a novel bacterium isolated from mangrove sediments.</title>
        <authorList>
            <person name="Pan X."/>
        </authorList>
    </citation>
    <scope>NUCLEOTIDE SEQUENCE</scope>
    <source>
        <strain evidence="8">B2580</strain>
    </source>
</reference>
<feature type="domain" description="Alanine dehydrogenase/pyridine nucleotide transhydrogenase N-terminal" evidence="7">
    <location>
        <begin position="4"/>
        <end position="137"/>
    </location>
</feature>
<dbReference type="EMBL" id="JALHLE010000010">
    <property type="protein sequence ID" value="MCJ2178632.1"/>
    <property type="molecule type" value="Genomic_DNA"/>
</dbReference>
<dbReference type="Pfam" id="PF05222">
    <property type="entry name" value="AlaDh_PNT_N"/>
    <property type="match status" value="1"/>
</dbReference>
<dbReference type="InterPro" id="IPR008143">
    <property type="entry name" value="Ala_DH/PNT_CS2"/>
</dbReference>
<evidence type="ECO:0000256" key="4">
    <source>
        <dbReference type="ARBA" id="ARBA00023027"/>
    </source>
</evidence>
<evidence type="ECO:0000256" key="5">
    <source>
        <dbReference type="PIRNR" id="PIRNR000183"/>
    </source>
</evidence>
<evidence type="ECO:0000313" key="9">
    <source>
        <dbReference type="Proteomes" id="UP001162880"/>
    </source>
</evidence>
<keyword evidence="4 5" id="KW-0520">NAD</keyword>
<dbReference type="PIRSF" id="PIRSF000183">
    <property type="entry name" value="Alanine_dh"/>
    <property type="match status" value="1"/>
</dbReference>
<evidence type="ECO:0000256" key="3">
    <source>
        <dbReference type="ARBA" id="ARBA00023002"/>
    </source>
</evidence>
<dbReference type="SUPFAM" id="SSF51735">
    <property type="entry name" value="NAD(P)-binding Rossmann-fold domains"/>
    <property type="match status" value="1"/>
</dbReference>
<feature type="domain" description="Alanine dehydrogenase/pyridine nucleotide transhydrogenase NAD(H)-binding" evidence="6">
    <location>
        <begin position="149"/>
        <end position="297"/>
    </location>
</feature>
<gene>
    <name evidence="8" type="primary">ald</name>
    <name evidence="8" type="ORF">MTR64_08660</name>
</gene>
<organism evidence="8 9">
    <name type="scientific">Novosphingobium album</name>
    <name type="common">ex Hu et al. 2023</name>
    <dbReference type="NCBI Taxonomy" id="2930093"/>
    <lineage>
        <taxon>Bacteria</taxon>
        <taxon>Pseudomonadati</taxon>
        <taxon>Pseudomonadota</taxon>
        <taxon>Alphaproteobacteria</taxon>
        <taxon>Sphingomonadales</taxon>
        <taxon>Sphingomonadaceae</taxon>
        <taxon>Novosphingobium</taxon>
    </lineage>
</organism>
<comment type="catalytic activity">
    <reaction evidence="5">
        <text>L-alanine + NAD(+) + H2O = pyruvate + NH4(+) + NADH + H(+)</text>
        <dbReference type="Rhea" id="RHEA:18405"/>
        <dbReference type="ChEBI" id="CHEBI:15361"/>
        <dbReference type="ChEBI" id="CHEBI:15377"/>
        <dbReference type="ChEBI" id="CHEBI:15378"/>
        <dbReference type="ChEBI" id="CHEBI:28938"/>
        <dbReference type="ChEBI" id="CHEBI:57540"/>
        <dbReference type="ChEBI" id="CHEBI:57945"/>
        <dbReference type="ChEBI" id="CHEBI:57972"/>
        <dbReference type="EC" id="1.4.1.1"/>
    </reaction>
</comment>
<dbReference type="CDD" id="cd05305">
    <property type="entry name" value="L-AlaDH"/>
    <property type="match status" value="1"/>
</dbReference>
<dbReference type="GO" id="GO:0000286">
    <property type="term" value="F:alanine dehydrogenase activity"/>
    <property type="evidence" value="ECO:0007669"/>
    <property type="project" value="UniProtKB-EC"/>
</dbReference>
<dbReference type="Pfam" id="PF01262">
    <property type="entry name" value="AlaDh_PNT_C"/>
    <property type="match status" value="1"/>
</dbReference>
<protein>
    <recommendedName>
        <fullName evidence="2 5">Alanine dehydrogenase</fullName>
        <ecNumber evidence="2 5">1.4.1.1</ecNumber>
    </recommendedName>
</protein>
<dbReference type="InterPro" id="IPR007698">
    <property type="entry name" value="AlaDH/PNT_NAD(H)-bd"/>
</dbReference>
<dbReference type="InterPro" id="IPR036291">
    <property type="entry name" value="NAD(P)-bd_dom_sf"/>
</dbReference>
<dbReference type="SMART" id="SM01002">
    <property type="entry name" value="AlaDh_PNT_C"/>
    <property type="match status" value="1"/>
</dbReference>
<dbReference type="Gene3D" id="3.40.50.720">
    <property type="entry name" value="NAD(P)-binding Rossmann-like Domain"/>
    <property type="match status" value="2"/>
</dbReference>
<dbReference type="InterPro" id="IPR008141">
    <property type="entry name" value="Ala_DH"/>
</dbReference>
<keyword evidence="9" id="KW-1185">Reference proteome</keyword>
<evidence type="ECO:0000259" key="6">
    <source>
        <dbReference type="SMART" id="SM01002"/>
    </source>
</evidence>
<keyword evidence="3 5" id="KW-0560">Oxidoreductase</keyword>
<comment type="similarity">
    <text evidence="1 5">Belongs to the AlaDH/PNT family.</text>
</comment>
<accession>A0ABT0B0T4</accession>
<dbReference type="NCBIfam" id="TIGR00518">
    <property type="entry name" value="alaDH"/>
    <property type="match status" value="1"/>
</dbReference>
<evidence type="ECO:0000256" key="2">
    <source>
        <dbReference type="ARBA" id="ARBA00012897"/>
    </source>
</evidence>
<dbReference type="PANTHER" id="PTHR42795">
    <property type="entry name" value="ALANINE DEHYDROGENASE"/>
    <property type="match status" value="1"/>
</dbReference>
<evidence type="ECO:0000259" key="7">
    <source>
        <dbReference type="SMART" id="SM01003"/>
    </source>
</evidence>
<sequence>MRVGTVREIKNHEYRVGLTPESVLELIRHGHEVWVESGAGIGIGASDADYQRSGATMIATAAEVFEGCEMIVKVKEPQAVERAMLRKGQILYTYLHLAPDPEQTADLVQSGVTAIAYETVTGPGGSLPLLKPMSQVAGRMSIQAGATALEKANGGRGVLLGGVPGVMPGKVAVIGGGVVGFNAAQMAVGLGADVTILDRSPDVLERLGIHFEARAKTRFSSSTNLAESVAEADLVIGAVLIPGAAAPKLVTREMLGTMKPGAVLVDVAIDQGGCFETSHATTHADPTFVIDGIVHYCVANMPGAVARTSTYALNNVTLPHALAIADAFDGPAGWKAALRADPHLAAGLNVHEGQVTYEAVARELGYDFVPADSVL</sequence>
<dbReference type="RefSeq" id="WP_243992851.1">
    <property type="nucleotide sequence ID" value="NZ_JALHLE010000010.1"/>
</dbReference>
<dbReference type="PANTHER" id="PTHR42795:SF1">
    <property type="entry name" value="ALANINE DEHYDROGENASE"/>
    <property type="match status" value="1"/>
</dbReference>
<name>A0ABT0B0T4_9SPHN</name>
<dbReference type="PROSITE" id="PS00837">
    <property type="entry name" value="ALADH_PNT_2"/>
    <property type="match status" value="1"/>
</dbReference>
<evidence type="ECO:0000313" key="8">
    <source>
        <dbReference type="EMBL" id="MCJ2178632.1"/>
    </source>
</evidence>
<dbReference type="InterPro" id="IPR007886">
    <property type="entry name" value="AlaDH/PNT_N"/>
</dbReference>
<evidence type="ECO:0000256" key="1">
    <source>
        <dbReference type="ARBA" id="ARBA00005689"/>
    </source>
</evidence>
<dbReference type="Proteomes" id="UP001162880">
    <property type="component" value="Unassembled WGS sequence"/>
</dbReference>